<feature type="compositionally biased region" description="Acidic residues" evidence="5">
    <location>
        <begin position="230"/>
        <end position="248"/>
    </location>
</feature>
<dbReference type="InterPro" id="IPR009056">
    <property type="entry name" value="Cyt_c-like_dom"/>
</dbReference>
<feature type="region of interest" description="Disordered" evidence="5">
    <location>
        <begin position="224"/>
        <end position="254"/>
    </location>
</feature>
<dbReference type="Pfam" id="PF13442">
    <property type="entry name" value="Cytochrome_CBB3"/>
    <property type="match status" value="1"/>
</dbReference>
<accession>A0ABP3Y5P4</accession>
<protein>
    <submittedName>
        <fullName evidence="8">Cytochrome c</fullName>
    </submittedName>
</protein>
<feature type="signal peptide" evidence="6">
    <location>
        <begin position="1"/>
        <end position="29"/>
    </location>
</feature>
<dbReference type="Proteomes" id="UP001501126">
    <property type="component" value="Unassembled WGS sequence"/>
</dbReference>
<evidence type="ECO:0000256" key="4">
    <source>
        <dbReference type="PROSITE-ProRule" id="PRU00433"/>
    </source>
</evidence>
<proteinExistence type="predicted"/>
<feature type="chain" id="PRO_5046846840" evidence="6">
    <location>
        <begin position="30"/>
        <end position="254"/>
    </location>
</feature>
<dbReference type="RefSeq" id="WP_343790635.1">
    <property type="nucleotide sequence ID" value="NZ_BAAAFH010000022.1"/>
</dbReference>
<name>A0ABP3Y5P4_9FLAO</name>
<feature type="domain" description="Cytochrome c" evidence="7">
    <location>
        <begin position="139"/>
        <end position="222"/>
    </location>
</feature>
<dbReference type="EMBL" id="BAAAFH010000022">
    <property type="protein sequence ID" value="GAA0876883.1"/>
    <property type="molecule type" value="Genomic_DNA"/>
</dbReference>
<dbReference type="SUPFAM" id="SSF46626">
    <property type="entry name" value="Cytochrome c"/>
    <property type="match status" value="1"/>
</dbReference>
<dbReference type="InterPro" id="IPR036909">
    <property type="entry name" value="Cyt_c-like_dom_sf"/>
</dbReference>
<keyword evidence="6" id="KW-0732">Signal</keyword>
<evidence type="ECO:0000256" key="3">
    <source>
        <dbReference type="ARBA" id="ARBA00023004"/>
    </source>
</evidence>
<evidence type="ECO:0000313" key="8">
    <source>
        <dbReference type="EMBL" id="GAA0876883.1"/>
    </source>
</evidence>
<dbReference type="PROSITE" id="PS51257">
    <property type="entry name" value="PROKAR_LIPOPROTEIN"/>
    <property type="match status" value="1"/>
</dbReference>
<evidence type="ECO:0000256" key="5">
    <source>
        <dbReference type="SAM" id="MobiDB-lite"/>
    </source>
</evidence>
<keyword evidence="1 4" id="KW-0349">Heme</keyword>
<keyword evidence="3 4" id="KW-0408">Iron</keyword>
<dbReference type="PROSITE" id="PS51007">
    <property type="entry name" value="CYTC"/>
    <property type="match status" value="1"/>
</dbReference>
<organism evidence="8 9">
    <name type="scientific">Wandonia haliotis</name>
    <dbReference type="NCBI Taxonomy" id="574963"/>
    <lineage>
        <taxon>Bacteria</taxon>
        <taxon>Pseudomonadati</taxon>
        <taxon>Bacteroidota</taxon>
        <taxon>Flavobacteriia</taxon>
        <taxon>Flavobacteriales</taxon>
        <taxon>Crocinitomicaceae</taxon>
        <taxon>Wandonia</taxon>
    </lineage>
</organism>
<keyword evidence="9" id="KW-1185">Reference proteome</keyword>
<keyword evidence="2 4" id="KW-0479">Metal-binding</keyword>
<evidence type="ECO:0000256" key="2">
    <source>
        <dbReference type="ARBA" id="ARBA00022723"/>
    </source>
</evidence>
<evidence type="ECO:0000256" key="1">
    <source>
        <dbReference type="ARBA" id="ARBA00022617"/>
    </source>
</evidence>
<evidence type="ECO:0000313" key="9">
    <source>
        <dbReference type="Proteomes" id="UP001501126"/>
    </source>
</evidence>
<sequence length="254" mass="28191">MKKTLKAIATLTLSMSAGVILFSSCSSNADSPYYEYMPDMYRSPAIEPYVDYGEVRERYDENRSLTQSAMTPPVGTIPYHGTDKKHVLMMLPYHRLADQGMDMSHGHYGSELSDSLGREYELAAKDMNPVMIDADNAKEVLDKGKKLYSKFCQHCHGEKGDGKGPMVESGAYSGVPNYGTLAIADGQMFYSIYYGKGLMGAHASLLNKEEIWNVIHYIKKLQNDKYPESESVEDEGDVTEGAEGDVQDDNQMAG</sequence>
<gene>
    <name evidence="8" type="ORF">GCM10009118_32930</name>
</gene>
<comment type="caution">
    <text evidence="8">The sequence shown here is derived from an EMBL/GenBank/DDBJ whole genome shotgun (WGS) entry which is preliminary data.</text>
</comment>
<dbReference type="Gene3D" id="1.10.760.10">
    <property type="entry name" value="Cytochrome c-like domain"/>
    <property type="match status" value="1"/>
</dbReference>
<reference evidence="9" key="1">
    <citation type="journal article" date="2019" name="Int. J. Syst. Evol. Microbiol.">
        <title>The Global Catalogue of Microorganisms (GCM) 10K type strain sequencing project: providing services to taxonomists for standard genome sequencing and annotation.</title>
        <authorList>
            <consortium name="The Broad Institute Genomics Platform"/>
            <consortium name="The Broad Institute Genome Sequencing Center for Infectious Disease"/>
            <person name="Wu L."/>
            <person name="Ma J."/>
        </authorList>
    </citation>
    <scope>NUCLEOTIDE SEQUENCE [LARGE SCALE GENOMIC DNA]</scope>
    <source>
        <strain evidence="9">JCM 16083</strain>
    </source>
</reference>
<evidence type="ECO:0000256" key="6">
    <source>
        <dbReference type="SAM" id="SignalP"/>
    </source>
</evidence>
<evidence type="ECO:0000259" key="7">
    <source>
        <dbReference type="PROSITE" id="PS51007"/>
    </source>
</evidence>